<name>A0A0E3UDT9_9XANT</name>
<proteinExistence type="predicted"/>
<accession>A0A0E3UDT9</accession>
<gene>
    <name evidence="1" type="ORF">XarjCFBP7645_07270</name>
</gene>
<dbReference type="PROSITE" id="PS00409">
    <property type="entry name" value="PROKAR_NTER_METHYL"/>
    <property type="match status" value="1"/>
</dbReference>
<protein>
    <submittedName>
        <fullName evidence="1">Pilus assembly protein PilW</fullName>
    </submittedName>
</protein>
<dbReference type="InterPro" id="IPR012902">
    <property type="entry name" value="N_methyl_site"/>
</dbReference>
<dbReference type="OrthoDB" id="5296662at2"/>
<dbReference type="EMBL" id="MIGY01000002">
    <property type="protein sequence ID" value="PPU07449.1"/>
    <property type="molecule type" value="Genomic_DNA"/>
</dbReference>
<dbReference type="GO" id="GO:0043683">
    <property type="term" value="P:type IV pilus assembly"/>
    <property type="evidence" value="ECO:0007669"/>
    <property type="project" value="InterPro"/>
</dbReference>
<comment type="caution">
    <text evidence="1">The sequence shown here is derived from an EMBL/GenBank/DDBJ whole genome shotgun (WGS) entry which is preliminary data.</text>
</comment>
<dbReference type="RefSeq" id="WP_046343307.1">
    <property type="nucleotide sequence ID" value="NZ_CP011256.1"/>
</dbReference>
<dbReference type="Pfam" id="PF16074">
    <property type="entry name" value="PilW"/>
    <property type="match status" value="1"/>
</dbReference>
<dbReference type="AlphaFoldDB" id="A0A0E3UDT9"/>
<evidence type="ECO:0000313" key="2">
    <source>
        <dbReference type="Proteomes" id="UP000239204"/>
    </source>
</evidence>
<dbReference type="InterPro" id="IPR032092">
    <property type="entry name" value="PilW"/>
</dbReference>
<sequence length="386" mass="40083">MKLRSRMSGLSLIELMIALVIGLVLLLGVIQVFSASRTAAQLSEGASRAQENGRFALDYLARDIRMAGHFGCVNDQAQFVKGEGDPRVNLSATTGSGSPLDFSVSIQGYEAPGTAPKDQITIGGSANSIVGLPASIQNLNPAPRPGSDIIVLRYLSAEGVPATGIAAAGSNSTLTMNATRWARLTDDGVAAPTLFGIADCAHADVFAGTTTAGSVTASGVNLSGRYVVQPTGQTMVYRAESLVYYVANSPDTGEPALRRARAGSNGVYVSEELVEGIESLQFLYGLDTTPAIATQTPPVGNITEQRVASGVATGADSVAANQWRRVGQVQVGILARSPTAAAAGTQVEANRLGVLGVTIVPPTNNDGRYRASYELSIALRNRLFGN</sequence>
<dbReference type="Pfam" id="PF07963">
    <property type="entry name" value="N_methyl"/>
    <property type="match status" value="1"/>
</dbReference>
<organism evidence="1 2">
    <name type="scientific">Xanthomonas arboricola</name>
    <dbReference type="NCBI Taxonomy" id="56448"/>
    <lineage>
        <taxon>Bacteria</taxon>
        <taxon>Pseudomonadati</taxon>
        <taxon>Pseudomonadota</taxon>
        <taxon>Gammaproteobacteria</taxon>
        <taxon>Lysobacterales</taxon>
        <taxon>Lysobacteraceae</taxon>
        <taxon>Xanthomonas</taxon>
    </lineage>
</organism>
<accession>A0A2S7ACJ3</accession>
<reference evidence="1 2" key="1">
    <citation type="submission" date="2016-08" db="EMBL/GenBank/DDBJ databases">
        <title>Evolution of the type three secretion system and type three effector repertoires in Xanthomonas.</title>
        <authorList>
            <person name="Merda D."/>
            <person name="Briand M."/>
            <person name="Bosis E."/>
            <person name="Rousseau C."/>
            <person name="Portier P."/>
            <person name="Jacques M.-A."/>
            <person name="Fischer-Le Saux M."/>
        </authorList>
    </citation>
    <scope>NUCLEOTIDE SEQUENCE [LARGE SCALE GENOMIC DNA]</scope>
    <source>
        <strain evidence="1 2">CFBP 7645</strain>
    </source>
</reference>
<evidence type="ECO:0000313" key="1">
    <source>
        <dbReference type="EMBL" id="PPU07449.1"/>
    </source>
</evidence>
<dbReference type="Proteomes" id="UP000239204">
    <property type="component" value="Unassembled WGS sequence"/>
</dbReference>